<proteinExistence type="predicted"/>
<feature type="domain" description="HTH rpiR-type" evidence="4">
    <location>
        <begin position="1"/>
        <end position="76"/>
    </location>
</feature>
<dbReference type="Gene3D" id="3.40.50.10490">
    <property type="entry name" value="Glucose-6-phosphate isomerase like protein, domain 1"/>
    <property type="match status" value="1"/>
</dbReference>
<evidence type="ECO:0000313" key="6">
    <source>
        <dbReference type="EMBL" id="BBE30299.1"/>
    </source>
</evidence>
<dbReference type="GO" id="GO:0003677">
    <property type="term" value="F:DNA binding"/>
    <property type="evidence" value="ECO:0007669"/>
    <property type="project" value="UniProtKB-KW"/>
</dbReference>
<dbReference type="CDD" id="cd05013">
    <property type="entry name" value="SIS_RpiR"/>
    <property type="match status" value="1"/>
</dbReference>
<accession>A0A7G1GA67</accession>
<dbReference type="GO" id="GO:1901135">
    <property type="term" value="P:carbohydrate derivative metabolic process"/>
    <property type="evidence" value="ECO:0007669"/>
    <property type="project" value="InterPro"/>
</dbReference>
<name>A0A7G1GA67_9BACT</name>
<organism evidence="6 7">
    <name type="scientific">Tepiditoga spiralis</name>
    <dbReference type="NCBI Taxonomy" id="2108365"/>
    <lineage>
        <taxon>Bacteria</taxon>
        <taxon>Thermotogati</taxon>
        <taxon>Thermotogota</taxon>
        <taxon>Thermotogae</taxon>
        <taxon>Petrotogales</taxon>
        <taxon>Petrotogaceae</taxon>
        <taxon>Tepiditoga</taxon>
    </lineage>
</organism>
<protein>
    <submittedName>
        <fullName evidence="6">RpiR family transcriptional regulator</fullName>
    </submittedName>
</protein>
<gene>
    <name evidence="6" type="ORF">OSSY52_04400</name>
</gene>
<dbReference type="InterPro" id="IPR035472">
    <property type="entry name" value="RpiR-like_SIS"/>
</dbReference>
<keyword evidence="2" id="KW-0238">DNA-binding</keyword>
<dbReference type="Pfam" id="PF01418">
    <property type="entry name" value="HTH_6"/>
    <property type="match status" value="1"/>
</dbReference>
<reference evidence="6 7" key="1">
    <citation type="submission" date="2018-06" db="EMBL/GenBank/DDBJ databases">
        <title>Genome sequencing of Oceanotoga sp. sy52.</title>
        <authorList>
            <person name="Mori K."/>
        </authorList>
    </citation>
    <scope>NUCLEOTIDE SEQUENCE [LARGE SCALE GENOMIC DNA]</scope>
    <source>
        <strain evidence="7">sy52</strain>
    </source>
</reference>
<dbReference type="AlphaFoldDB" id="A0A7G1GA67"/>
<dbReference type="InterPro" id="IPR009057">
    <property type="entry name" value="Homeodomain-like_sf"/>
</dbReference>
<dbReference type="SUPFAM" id="SSF53697">
    <property type="entry name" value="SIS domain"/>
    <property type="match status" value="1"/>
</dbReference>
<dbReference type="PANTHER" id="PTHR30514">
    <property type="entry name" value="GLUCOKINASE"/>
    <property type="match status" value="1"/>
</dbReference>
<evidence type="ECO:0000256" key="2">
    <source>
        <dbReference type="ARBA" id="ARBA00023125"/>
    </source>
</evidence>
<evidence type="ECO:0000259" key="4">
    <source>
        <dbReference type="PROSITE" id="PS51071"/>
    </source>
</evidence>
<evidence type="ECO:0000256" key="3">
    <source>
        <dbReference type="ARBA" id="ARBA00023163"/>
    </source>
</evidence>
<dbReference type="EMBL" id="AP018712">
    <property type="protein sequence ID" value="BBE30299.1"/>
    <property type="molecule type" value="Genomic_DNA"/>
</dbReference>
<keyword evidence="7" id="KW-1185">Reference proteome</keyword>
<dbReference type="RefSeq" id="WP_190615412.1">
    <property type="nucleotide sequence ID" value="NZ_AP018712.1"/>
</dbReference>
<dbReference type="PANTHER" id="PTHR30514:SF1">
    <property type="entry name" value="HTH-TYPE TRANSCRIPTIONAL REGULATOR HEXR-RELATED"/>
    <property type="match status" value="1"/>
</dbReference>
<keyword evidence="1" id="KW-0805">Transcription regulation</keyword>
<evidence type="ECO:0000259" key="5">
    <source>
        <dbReference type="PROSITE" id="PS51464"/>
    </source>
</evidence>
<dbReference type="GO" id="GO:0003700">
    <property type="term" value="F:DNA-binding transcription factor activity"/>
    <property type="evidence" value="ECO:0007669"/>
    <property type="project" value="InterPro"/>
</dbReference>
<dbReference type="KEGG" id="ocy:OSSY52_04400"/>
<dbReference type="InterPro" id="IPR036388">
    <property type="entry name" value="WH-like_DNA-bd_sf"/>
</dbReference>
<feature type="domain" description="SIS" evidence="5">
    <location>
        <begin position="112"/>
        <end position="255"/>
    </location>
</feature>
<dbReference type="Pfam" id="PF01380">
    <property type="entry name" value="SIS"/>
    <property type="match status" value="1"/>
</dbReference>
<dbReference type="PROSITE" id="PS51071">
    <property type="entry name" value="HTH_RPIR"/>
    <property type="match status" value="1"/>
</dbReference>
<dbReference type="FunCoup" id="A0A7G1GA67">
    <property type="interactions" value="25"/>
</dbReference>
<dbReference type="InterPro" id="IPR047640">
    <property type="entry name" value="RpiR-like"/>
</dbReference>
<dbReference type="GO" id="GO:0097367">
    <property type="term" value="F:carbohydrate derivative binding"/>
    <property type="evidence" value="ECO:0007669"/>
    <property type="project" value="InterPro"/>
</dbReference>
<evidence type="ECO:0000256" key="1">
    <source>
        <dbReference type="ARBA" id="ARBA00023015"/>
    </source>
</evidence>
<dbReference type="Proteomes" id="UP000516361">
    <property type="component" value="Chromosome"/>
</dbReference>
<dbReference type="Gene3D" id="1.10.10.10">
    <property type="entry name" value="Winged helix-like DNA-binding domain superfamily/Winged helix DNA-binding domain"/>
    <property type="match status" value="1"/>
</dbReference>
<evidence type="ECO:0000313" key="7">
    <source>
        <dbReference type="Proteomes" id="UP000516361"/>
    </source>
</evidence>
<dbReference type="SUPFAM" id="SSF46689">
    <property type="entry name" value="Homeodomain-like"/>
    <property type="match status" value="1"/>
</dbReference>
<dbReference type="PROSITE" id="PS51464">
    <property type="entry name" value="SIS"/>
    <property type="match status" value="1"/>
</dbReference>
<dbReference type="InterPro" id="IPR001347">
    <property type="entry name" value="SIS_dom"/>
</dbReference>
<dbReference type="InterPro" id="IPR046348">
    <property type="entry name" value="SIS_dom_sf"/>
</dbReference>
<keyword evidence="3" id="KW-0804">Transcription</keyword>
<sequence>MVINKLKGIYSSLTKSEKKAADYIIERPDDTIHYSITELSKWSGVSETTVYRLVRKAGFDGYQQFKLELVREMSSESTIEKSSNVYESYFNKTISTINTIYKNLDIDTINEIIDRILISNRLIFFAVGRSAPIAEDIAIKFSSLGYSAVAYSDPHIQVMVSASLTSNDTVFTISHSGFIRDTYKSTEIANDAGAYTIGITSGVNSPLSKIVKKALYTVASPHENEFIESRIGEVFLMDILYNAMLMKKNHNKHFEELSKVIRPKRF</sequence>
<dbReference type="InterPro" id="IPR000281">
    <property type="entry name" value="HTH_RpiR"/>
</dbReference>
<dbReference type="InParanoid" id="A0A7G1GA67"/>